<keyword evidence="2" id="KW-1185">Reference proteome</keyword>
<gene>
    <name evidence="1" type="ORF">SAMN04488503_0057</name>
</gene>
<name>A0A239D0L2_9BACT</name>
<proteinExistence type="predicted"/>
<dbReference type="EMBL" id="FZOC01000010">
    <property type="protein sequence ID" value="SNS25890.1"/>
    <property type="molecule type" value="Genomic_DNA"/>
</dbReference>
<dbReference type="SUPFAM" id="SSF48452">
    <property type="entry name" value="TPR-like"/>
    <property type="match status" value="1"/>
</dbReference>
<dbReference type="Gene3D" id="1.25.40.10">
    <property type="entry name" value="Tetratricopeptide repeat domain"/>
    <property type="match status" value="1"/>
</dbReference>
<reference evidence="1 2" key="1">
    <citation type="submission" date="2017-06" db="EMBL/GenBank/DDBJ databases">
        <authorList>
            <person name="Kim H.J."/>
            <person name="Triplett B.A."/>
        </authorList>
    </citation>
    <scope>NUCLEOTIDE SEQUENCE [LARGE SCALE GENOMIC DNA]</scope>
    <source>
        <strain evidence="1 2">DSM 13116</strain>
    </source>
</reference>
<evidence type="ECO:0000313" key="2">
    <source>
        <dbReference type="Proteomes" id="UP000198324"/>
    </source>
</evidence>
<protein>
    <submittedName>
        <fullName evidence="1">Lipopolysaccharide biosynthesis regulator YciM, contains six TPR domains and a predicted metal-binding C-terminal domain</fullName>
    </submittedName>
</protein>
<dbReference type="InterPro" id="IPR011990">
    <property type="entry name" value="TPR-like_helical_dom_sf"/>
</dbReference>
<dbReference type="AlphaFoldDB" id="A0A239D0L2"/>
<organism evidence="1 2">
    <name type="scientific">Humidesulfovibrio mexicanus</name>
    <dbReference type="NCBI Taxonomy" id="147047"/>
    <lineage>
        <taxon>Bacteria</taxon>
        <taxon>Pseudomonadati</taxon>
        <taxon>Thermodesulfobacteriota</taxon>
        <taxon>Desulfovibrionia</taxon>
        <taxon>Desulfovibrionales</taxon>
        <taxon>Desulfovibrionaceae</taxon>
        <taxon>Humidesulfovibrio</taxon>
    </lineage>
</organism>
<sequence length="376" mass="42663">MPWNALFRLARKRHNRTDCEASCGPEPMTRQDTRAAIDELSQAVRNNPEAVEIYLALGNLYRSQGEIERAIHIRMSLINRQGLDQALRSRCLFELGRDFRRGGMLDKAREAYTQAAEDLGNTEDVQLELALLAADCGEYERAADHYGRVGRSMAQAHFLARQARDCFRLGKTQQGRELVGQALSVYPPSPEAWLASVVHNALSADLPMLADTLREACASIPSEQRFLLLDGLLDVLSASRTEEVAQGRPLSRETISELVRTCVGVLSELRPDALICYYCAKLCLFEADCDGARHWLEKSLVLNSDFWLARLELVSLVLADLELTPFLREQLVYFLGHARKSKRFVCKSCGFRWDKAFFICPRCRSWHSILFRQEFS</sequence>
<evidence type="ECO:0000313" key="1">
    <source>
        <dbReference type="EMBL" id="SNS25890.1"/>
    </source>
</evidence>
<accession>A0A239D0L2</accession>
<dbReference type="Proteomes" id="UP000198324">
    <property type="component" value="Unassembled WGS sequence"/>
</dbReference>
<dbReference type="Pfam" id="PF13432">
    <property type="entry name" value="TPR_16"/>
    <property type="match status" value="2"/>
</dbReference>